<dbReference type="InterPro" id="IPR018485">
    <property type="entry name" value="FGGY_C"/>
</dbReference>
<dbReference type="PANTHER" id="PTHR10196:SF69">
    <property type="entry name" value="GLYCEROL KINASE"/>
    <property type="match status" value="1"/>
</dbReference>
<dbReference type="RefSeq" id="WP_187713337.1">
    <property type="nucleotide sequence ID" value="NZ_CP060820.1"/>
</dbReference>
<dbReference type="GO" id="GO:0006071">
    <property type="term" value="P:glycerol metabolic process"/>
    <property type="evidence" value="ECO:0007669"/>
    <property type="project" value="TreeGrafter"/>
</dbReference>
<evidence type="ECO:0000313" key="9">
    <source>
        <dbReference type="Proteomes" id="UP000516018"/>
    </source>
</evidence>
<evidence type="ECO:0000313" key="8">
    <source>
        <dbReference type="EMBL" id="QNP41902.1"/>
    </source>
</evidence>
<dbReference type="Pfam" id="PF02782">
    <property type="entry name" value="FGGY_C"/>
    <property type="match status" value="1"/>
</dbReference>
<keyword evidence="3" id="KW-0547">Nucleotide-binding</keyword>
<dbReference type="InterPro" id="IPR018484">
    <property type="entry name" value="FGGY_N"/>
</dbReference>
<dbReference type="PIRSF" id="PIRSF000538">
    <property type="entry name" value="GlpK"/>
    <property type="match status" value="1"/>
</dbReference>
<comment type="similarity">
    <text evidence="1">Belongs to the FGGY kinase family.</text>
</comment>
<sequence>MERSGLFLALDQGGSASRALVFDGAGHALAAARVDVGEHRPHPGWVEQDPQAVVASLRQAAQAALLQLDATQRTRVRSCGLSCQRSSLVCWDRDSGVALSPILSWQDTRGAQWLAAQALDAEAIRARTGLYPNAHFGLSKIRWCLDHLRSVQAAAADDRLLIGPLAAFLAFQLLEQRPARVDPANAARTLLFDLARGDWDSAQLARFGIARRWLPDIARSDAAFGDLVLAGDGLPALRLPLRLLSGDQSTAAFACGEPRGDAAYLNIGTGAFAYRLAPPTSMPSRLLRSVIHWSDAPEYVVEGTVNGAGAALAWFAAQHGIGDVAAALDAGWTDDGAGDAVFLNGIGGLGSPDWRADFPSHFIDATTPQQHLVAVAESIVFLVQRNLDLLRSVGDPCDYVLVSGGLAHADRLCQALSNLSGLPLRRPAQCEASARGTAFLLAGRPADWARLPEQHFEPRADPALLARQRRWRASMAAALSGQR</sequence>
<dbReference type="PANTHER" id="PTHR10196">
    <property type="entry name" value="SUGAR KINASE"/>
    <property type="match status" value="1"/>
</dbReference>
<dbReference type="GO" id="GO:0005524">
    <property type="term" value="F:ATP binding"/>
    <property type="evidence" value="ECO:0007669"/>
    <property type="project" value="UniProtKB-KW"/>
</dbReference>
<evidence type="ECO:0000256" key="3">
    <source>
        <dbReference type="ARBA" id="ARBA00022741"/>
    </source>
</evidence>
<keyword evidence="5" id="KW-0067">ATP-binding</keyword>
<dbReference type="InterPro" id="IPR000577">
    <property type="entry name" value="Carb_kinase_FGGY"/>
</dbReference>
<dbReference type="Proteomes" id="UP000516018">
    <property type="component" value="Chromosome"/>
</dbReference>
<dbReference type="GO" id="GO:0004370">
    <property type="term" value="F:glycerol kinase activity"/>
    <property type="evidence" value="ECO:0007669"/>
    <property type="project" value="TreeGrafter"/>
</dbReference>
<organism evidence="8 9">
    <name type="scientific">Agrilutibacter terrestris</name>
    <dbReference type="NCBI Taxonomy" id="2865112"/>
    <lineage>
        <taxon>Bacteria</taxon>
        <taxon>Pseudomonadati</taxon>
        <taxon>Pseudomonadota</taxon>
        <taxon>Gammaproteobacteria</taxon>
        <taxon>Lysobacterales</taxon>
        <taxon>Lysobacteraceae</taxon>
        <taxon>Agrilutibacter</taxon>
    </lineage>
</organism>
<name>A0A7H0G0T6_9GAMM</name>
<proteinExistence type="inferred from homology"/>
<feature type="domain" description="Carbohydrate kinase FGGY C-terminal" evidence="7">
    <location>
        <begin position="264"/>
        <end position="441"/>
    </location>
</feature>
<evidence type="ECO:0000256" key="5">
    <source>
        <dbReference type="ARBA" id="ARBA00022840"/>
    </source>
</evidence>
<dbReference type="SUPFAM" id="SSF53067">
    <property type="entry name" value="Actin-like ATPase domain"/>
    <property type="match status" value="2"/>
</dbReference>
<accession>A0A7H0G0T6</accession>
<dbReference type="GO" id="GO:0005829">
    <property type="term" value="C:cytosol"/>
    <property type="evidence" value="ECO:0007669"/>
    <property type="project" value="TreeGrafter"/>
</dbReference>
<keyword evidence="2" id="KW-0808">Transferase</keyword>
<evidence type="ECO:0000259" key="6">
    <source>
        <dbReference type="Pfam" id="PF00370"/>
    </source>
</evidence>
<evidence type="ECO:0008006" key="10">
    <source>
        <dbReference type="Google" id="ProtNLM"/>
    </source>
</evidence>
<dbReference type="Pfam" id="PF00370">
    <property type="entry name" value="FGGY_N"/>
    <property type="match status" value="1"/>
</dbReference>
<dbReference type="EMBL" id="CP060820">
    <property type="protein sequence ID" value="QNP41902.1"/>
    <property type="molecule type" value="Genomic_DNA"/>
</dbReference>
<keyword evidence="4" id="KW-0418">Kinase</keyword>
<reference evidence="8 9" key="1">
    <citation type="submission" date="2020-08" db="EMBL/GenBank/DDBJ databases">
        <title>Lysobacter sp. II4 sp. nov., isolated from soil.</title>
        <authorList>
            <person name="Woo C.Y."/>
            <person name="Kim J."/>
        </authorList>
    </citation>
    <scope>NUCLEOTIDE SEQUENCE [LARGE SCALE GENOMIC DNA]</scope>
    <source>
        <strain evidence="8 9">II4</strain>
    </source>
</reference>
<protein>
    <recommendedName>
        <fullName evidence="10">Glycerol kinase</fullName>
    </recommendedName>
</protein>
<dbReference type="Gene3D" id="3.30.420.40">
    <property type="match status" value="2"/>
</dbReference>
<evidence type="ECO:0000259" key="7">
    <source>
        <dbReference type="Pfam" id="PF02782"/>
    </source>
</evidence>
<evidence type="ECO:0000256" key="1">
    <source>
        <dbReference type="ARBA" id="ARBA00009156"/>
    </source>
</evidence>
<gene>
    <name evidence="8" type="ORF">H8B22_06825</name>
</gene>
<evidence type="ECO:0000256" key="4">
    <source>
        <dbReference type="ARBA" id="ARBA00022777"/>
    </source>
</evidence>
<dbReference type="KEGG" id="lsx:H8B22_06825"/>
<keyword evidence="9" id="KW-1185">Reference proteome</keyword>
<feature type="domain" description="Carbohydrate kinase FGGY N-terminal" evidence="6">
    <location>
        <begin position="7"/>
        <end position="252"/>
    </location>
</feature>
<evidence type="ECO:0000256" key="2">
    <source>
        <dbReference type="ARBA" id="ARBA00022679"/>
    </source>
</evidence>
<dbReference type="AlphaFoldDB" id="A0A7H0G0T6"/>
<dbReference type="InterPro" id="IPR043129">
    <property type="entry name" value="ATPase_NBD"/>
</dbReference>